<evidence type="ECO:0000313" key="4">
    <source>
        <dbReference type="EMBL" id="STW80565.1"/>
    </source>
</evidence>
<dbReference type="InterPro" id="IPR006047">
    <property type="entry name" value="GH13_cat_dom"/>
</dbReference>
<proteinExistence type="predicted"/>
<accession>A0A7H4PQ92</accession>
<comment type="caution">
    <text evidence="4">The sequence shown here is derived from an EMBL/GenBank/DDBJ whole genome shotgun (WGS) entry which is preliminary data.</text>
</comment>
<evidence type="ECO:0000256" key="1">
    <source>
        <dbReference type="ARBA" id="ARBA00022801"/>
    </source>
</evidence>
<organism evidence="4 5">
    <name type="scientific">Klebsiella michiganensis</name>
    <dbReference type="NCBI Taxonomy" id="1134687"/>
    <lineage>
        <taxon>Bacteria</taxon>
        <taxon>Pseudomonadati</taxon>
        <taxon>Pseudomonadota</taxon>
        <taxon>Gammaproteobacteria</taxon>
        <taxon>Enterobacterales</taxon>
        <taxon>Enterobacteriaceae</taxon>
        <taxon>Klebsiella/Raoultella group</taxon>
        <taxon>Klebsiella</taxon>
    </lineage>
</organism>
<dbReference type="EC" id="3.2.1.-" evidence="4"/>
<evidence type="ECO:0000256" key="2">
    <source>
        <dbReference type="ARBA" id="ARBA00023295"/>
    </source>
</evidence>
<dbReference type="InterPro" id="IPR017853">
    <property type="entry name" value="GH"/>
</dbReference>
<keyword evidence="2 4" id="KW-0326">Glycosidase</keyword>
<dbReference type="PANTHER" id="PTHR10357:SF210">
    <property type="entry name" value="MALTODEXTRIN GLUCOSIDASE"/>
    <property type="match status" value="1"/>
</dbReference>
<sequence length="166" mass="19292">MYFLRQNGLKKQYGIRSFLNDFAMAIHRYRQKTYNRGERLQIQKNFMGGDLQGIINKLDYLQDLGVNGLYLCPIFTANASHKYDTVDYFNVDPHFGGNDRFKELVQKAHQRGMKVMLDAVFNHIGNQSPLWLDVVKNGDKSPYADWFWIKKFPVYPSGDKNGVGFP</sequence>
<protein>
    <submittedName>
        <fullName evidence="4">Maltodextrin glucosidase</fullName>
        <ecNumber evidence="4">3.2.1.-</ecNumber>
    </submittedName>
</protein>
<dbReference type="GO" id="GO:0016798">
    <property type="term" value="F:hydrolase activity, acting on glycosyl bonds"/>
    <property type="evidence" value="ECO:0007669"/>
    <property type="project" value="UniProtKB-KW"/>
</dbReference>
<dbReference type="Pfam" id="PF00128">
    <property type="entry name" value="Alpha-amylase"/>
    <property type="match status" value="1"/>
</dbReference>
<keyword evidence="1 4" id="KW-0378">Hydrolase</keyword>
<feature type="domain" description="Glycosyl hydrolase family 13 catalytic" evidence="3">
    <location>
        <begin position="23"/>
        <end position="166"/>
    </location>
</feature>
<dbReference type="EMBL" id="UGMS01000005">
    <property type="protein sequence ID" value="STW80565.1"/>
    <property type="molecule type" value="Genomic_DNA"/>
</dbReference>
<dbReference type="SMART" id="SM00642">
    <property type="entry name" value="Aamy"/>
    <property type="match status" value="1"/>
</dbReference>
<dbReference type="Gene3D" id="3.90.400.10">
    <property type="entry name" value="Oligo-1,6-glucosidase, Domain 2"/>
    <property type="match status" value="1"/>
</dbReference>
<gene>
    <name evidence="4" type="primary">bbmA</name>
    <name evidence="4" type="ORF">NCTC11685_07928</name>
</gene>
<dbReference type="InterPro" id="IPR045857">
    <property type="entry name" value="O16G_dom_2"/>
</dbReference>
<dbReference type="SUPFAM" id="SSF51445">
    <property type="entry name" value="(Trans)glycosidases"/>
    <property type="match status" value="1"/>
</dbReference>
<dbReference type="PANTHER" id="PTHR10357">
    <property type="entry name" value="ALPHA-AMYLASE FAMILY MEMBER"/>
    <property type="match status" value="1"/>
</dbReference>
<dbReference type="GO" id="GO:0005975">
    <property type="term" value="P:carbohydrate metabolic process"/>
    <property type="evidence" value="ECO:0007669"/>
    <property type="project" value="InterPro"/>
</dbReference>
<dbReference type="Proteomes" id="UP000254863">
    <property type="component" value="Unassembled WGS sequence"/>
</dbReference>
<reference evidence="4 5" key="1">
    <citation type="submission" date="2018-06" db="EMBL/GenBank/DDBJ databases">
        <authorList>
            <consortium name="Pathogen Informatics"/>
            <person name="Doyle S."/>
        </authorList>
    </citation>
    <scope>NUCLEOTIDE SEQUENCE [LARGE SCALE GENOMIC DNA]</scope>
    <source>
        <strain evidence="4 5">NCTC11685</strain>
    </source>
</reference>
<evidence type="ECO:0000259" key="3">
    <source>
        <dbReference type="SMART" id="SM00642"/>
    </source>
</evidence>
<dbReference type="AlphaFoldDB" id="A0A7H4PQ92"/>
<dbReference type="Gene3D" id="3.20.20.80">
    <property type="entry name" value="Glycosidases"/>
    <property type="match status" value="1"/>
</dbReference>
<name>A0A7H4PQ92_9ENTR</name>
<evidence type="ECO:0000313" key="5">
    <source>
        <dbReference type="Proteomes" id="UP000254863"/>
    </source>
</evidence>